<dbReference type="InterPro" id="IPR017423">
    <property type="entry name" value="TRM6"/>
</dbReference>
<evidence type="ECO:0000256" key="3">
    <source>
        <dbReference type="ARBA" id="ARBA00021704"/>
    </source>
</evidence>
<reference evidence="8 9" key="1">
    <citation type="journal article" date="2017" name="Curr. Biol.">
        <title>Genome architecture and evolution of a unichromosomal asexual nematode.</title>
        <authorList>
            <person name="Fradin H."/>
            <person name="Zegar C."/>
            <person name="Gutwein M."/>
            <person name="Lucas J."/>
            <person name="Kovtun M."/>
            <person name="Corcoran D."/>
            <person name="Baugh L.R."/>
            <person name="Kiontke K."/>
            <person name="Gunsalus K."/>
            <person name="Fitch D.H."/>
            <person name="Piano F."/>
        </authorList>
    </citation>
    <scope>NUCLEOTIDE SEQUENCE [LARGE SCALE GENOMIC DNA]</scope>
    <source>
        <strain evidence="8">PF1309</strain>
    </source>
</reference>
<dbReference type="Pfam" id="PF04189">
    <property type="entry name" value="Gcd10p"/>
    <property type="match status" value="1"/>
</dbReference>
<sequence length="496" mass="54253">MDDELGENEERLILAGCFIAIQKIGAEQIRILKFNQKSKLGIDRLKFDTDSAIGRPYGLFEVANGKVQPISTSRQLGDKQLPKRDLLELPKLVSGDSESVDEVAAAASDCAPSSSSNQKNEAGAGNVVDVQAISHDEVVRLKEAGISGDTLVAKLVQGSSTFSQRSLYGQEKYIQRKSNKHSCQVLLLKPTISLIAQSYYLKDPERIGNLRGDLLGLLLQCGGIHSSRKVLVFDQVLGLLTSAVLSRLGGQGACIHIHRGNTAQSIPCVSAMNYNEQIMSTFMPVRIQSALQGKTLPWSESNQQNQRKKTLAPTKNESGSFTLDEANGDGEPSAKKPRLGGDSTDLAIEDEENETEMDDVEKRRVLRTAREEMGIAVMKEGVDSLIFATRTVHPQSLLEKLYPHLKMSGTISIFSPQLNPLLEAYDWLRQNHTVVQMQLSDQMCRNMQVLPDRTHPLMSQSIGGGFILSGIKVDNTKPTVTIPGTNASGTRANTVR</sequence>
<dbReference type="STRING" id="2018661.A0A2A2KG59"/>
<evidence type="ECO:0000313" key="9">
    <source>
        <dbReference type="Proteomes" id="UP000218231"/>
    </source>
</evidence>
<keyword evidence="5" id="KW-0539">Nucleus</keyword>
<proteinExistence type="inferred from homology"/>
<dbReference type="EMBL" id="LIAE01008690">
    <property type="protein sequence ID" value="PAV72833.1"/>
    <property type="molecule type" value="Genomic_DNA"/>
</dbReference>
<dbReference type="GO" id="GO:0030488">
    <property type="term" value="P:tRNA methylation"/>
    <property type="evidence" value="ECO:0007669"/>
    <property type="project" value="InterPro"/>
</dbReference>
<evidence type="ECO:0000256" key="2">
    <source>
        <dbReference type="ARBA" id="ARBA00008320"/>
    </source>
</evidence>
<dbReference type="GO" id="GO:0031515">
    <property type="term" value="C:tRNA (m1A) methyltransferase complex"/>
    <property type="evidence" value="ECO:0007669"/>
    <property type="project" value="InterPro"/>
</dbReference>
<evidence type="ECO:0000256" key="1">
    <source>
        <dbReference type="ARBA" id="ARBA00004123"/>
    </source>
</evidence>
<dbReference type="GO" id="GO:0005634">
    <property type="term" value="C:nucleus"/>
    <property type="evidence" value="ECO:0007669"/>
    <property type="project" value="UniProtKB-SubCell"/>
</dbReference>
<protein>
    <recommendedName>
        <fullName evidence="3">tRNA (adenine(58)-N(1))-methyltransferase non-catalytic subunit TRM6</fullName>
    </recommendedName>
    <alternativeName>
        <fullName evidence="6">tRNA(m1A58)-methyltransferase subunit TRM6</fullName>
    </alternativeName>
</protein>
<name>A0A2A2KG59_9BILA</name>
<evidence type="ECO:0000313" key="8">
    <source>
        <dbReference type="EMBL" id="PAV72833.1"/>
    </source>
</evidence>
<evidence type="ECO:0000256" key="6">
    <source>
        <dbReference type="ARBA" id="ARBA00032319"/>
    </source>
</evidence>
<dbReference type="PANTHER" id="PTHR12945">
    <property type="entry name" value="TRANSLATION INITIATION FACTOR EIF3-RELATED"/>
    <property type="match status" value="1"/>
</dbReference>
<feature type="compositionally biased region" description="Acidic residues" evidence="7">
    <location>
        <begin position="347"/>
        <end position="359"/>
    </location>
</feature>
<comment type="subcellular location">
    <subcellularLocation>
        <location evidence="1">Nucleus</location>
    </subcellularLocation>
</comment>
<comment type="similarity">
    <text evidence="2">Belongs to the TRM6/GCD10 family.</text>
</comment>
<gene>
    <name evidence="8" type="ORF">WR25_19004</name>
</gene>
<dbReference type="AlphaFoldDB" id="A0A2A2KG59"/>
<evidence type="ECO:0000256" key="7">
    <source>
        <dbReference type="SAM" id="MobiDB-lite"/>
    </source>
</evidence>
<dbReference type="InterPro" id="IPR029063">
    <property type="entry name" value="SAM-dependent_MTases_sf"/>
</dbReference>
<keyword evidence="4" id="KW-0819">tRNA processing</keyword>
<evidence type="ECO:0000256" key="4">
    <source>
        <dbReference type="ARBA" id="ARBA00022694"/>
    </source>
</evidence>
<feature type="region of interest" description="Disordered" evidence="7">
    <location>
        <begin position="297"/>
        <end position="359"/>
    </location>
</feature>
<dbReference type="PANTHER" id="PTHR12945:SF0">
    <property type="entry name" value="TRNA (ADENINE(58)-N(1))-METHYLTRANSFERASE NON-CATALYTIC SUBUNIT TRM6"/>
    <property type="match status" value="1"/>
</dbReference>
<organism evidence="8 9">
    <name type="scientific">Diploscapter pachys</name>
    <dbReference type="NCBI Taxonomy" id="2018661"/>
    <lineage>
        <taxon>Eukaryota</taxon>
        <taxon>Metazoa</taxon>
        <taxon>Ecdysozoa</taxon>
        <taxon>Nematoda</taxon>
        <taxon>Chromadorea</taxon>
        <taxon>Rhabditida</taxon>
        <taxon>Rhabditina</taxon>
        <taxon>Rhabditomorpha</taxon>
        <taxon>Rhabditoidea</taxon>
        <taxon>Rhabditidae</taxon>
        <taxon>Diploscapter</taxon>
    </lineage>
</organism>
<dbReference type="OrthoDB" id="10254665at2759"/>
<dbReference type="Gene3D" id="3.40.50.150">
    <property type="entry name" value="Vaccinia Virus protein VP39"/>
    <property type="match status" value="1"/>
</dbReference>
<evidence type="ECO:0000256" key="5">
    <source>
        <dbReference type="ARBA" id="ARBA00023242"/>
    </source>
</evidence>
<keyword evidence="9" id="KW-1185">Reference proteome</keyword>
<dbReference type="Proteomes" id="UP000218231">
    <property type="component" value="Unassembled WGS sequence"/>
</dbReference>
<accession>A0A2A2KG59</accession>
<comment type="caution">
    <text evidence="8">The sequence shown here is derived from an EMBL/GenBank/DDBJ whole genome shotgun (WGS) entry which is preliminary data.</text>
</comment>